<sequence>MSSDKKPTDTSAELLSLVHQYLIEEGLENVAKSLKTEAGKKVTKTSGNLKECFELYRKKAPKPVENPVSTSSSSNSSDTENSESSSSDSDSSDEKEKLKEEVAKSESSSSSSDSSDDEPMEDAKKQSQQAPAQTPVKRRKKNPRNKLQSQNHPAPVVTQVLIPVMMNLWKMPKK</sequence>
<dbReference type="EMBL" id="QTSX02007504">
    <property type="protein sequence ID" value="KAJ9048197.1"/>
    <property type="molecule type" value="Genomic_DNA"/>
</dbReference>
<proteinExistence type="predicted"/>
<reference evidence="1" key="1">
    <citation type="submission" date="2022-04" db="EMBL/GenBank/DDBJ databases">
        <title>Genome of the entomopathogenic fungus Entomophthora muscae.</title>
        <authorList>
            <person name="Elya C."/>
            <person name="Lovett B.R."/>
            <person name="Lee E."/>
            <person name="Macias A.M."/>
            <person name="Hajek A.E."/>
            <person name="De Bivort B.L."/>
            <person name="Kasson M.T."/>
            <person name="De Fine Licht H.H."/>
            <person name="Stajich J.E."/>
        </authorList>
    </citation>
    <scope>NUCLEOTIDE SEQUENCE</scope>
    <source>
        <strain evidence="1">Berkeley</strain>
    </source>
</reference>
<accession>A0ACC2RDM5</accession>
<comment type="caution">
    <text evidence="1">The sequence shown here is derived from an EMBL/GenBank/DDBJ whole genome shotgun (WGS) entry which is preliminary data.</text>
</comment>
<gene>
    <name evidence="1" type="ORF">DSO57_1037480</name>
</gene>
<evidence type="ECO:0000313" key="2">
    <source>
        <dbReference type="Proteomes" id="UP001165960"/>
    </source>
</evidence>
<name>A0ACC2RDM5_9FUNG</name>
<keyword evidence="2" id="KW-1185">Reference proteome</keyword>
<organism evidence="1 2">
    <name type="scientific">Entomophthora muscae</name>
    <dbReference type="NCBI Taxonomy" id="34485"/>
    <lineage>
        <taxon>Eukaryota</taxon>
        <taxon>Fungi</taxon>
        <taxon>Fungi incertae sedis</taxon>
        <taxon>Zoopagomycota</taxon>
        <taxon>Entomophthoromycotina</taxon>
        <taxon>Entomophthoromycetes</taxon>
        <taxon>Entomophthorales</taxon>
        <taxon>Entomophthoraceae</taxon>
        <taxon>Entomophthora</taxon>
    </lineage>
</organism>
<dbReference type="Proteomes" id="UP001165960">
    <property type="component" value="Unassembled WGS sequence"/>
</dbReference>
<protein>
    <submittedName>
        <fullName evidence="1">Uncharacterized protein</fullName>
    </submittedName>
</protein>
<evidence type="ECO:0000313" key="1">
    <source>
        <dbReference type="EMBL" id="KAJ9048197.1"/>
    </source>
</evidence>